<dbReference type="Proteomes" id="UP000585474">
    <property type="component" value="Unassembled WGS sequence"/>
</dbReference>
<keyword evidence="8" id="KW-1185">Reference proteome</keyword>
<evidence type="ECO:0000313" key="7">
    <source>
        <dbReference type="EMBL" id="GFY88856.1"/>
    </source>
</evidence>
<proteinExistence type="inferred from homology"/>
<evidence type="ECO:0000256" key="2">
    <source>
        <dbReference type="ARBA" id="ARBA00022980"/>
    </source>
</evidence>
<evidence type="ECO:0000256" key="1">
    <source>
        <dbReference type="ARBA" id="ARBA00008760"/>
    </source>
</evidence>
<feature type="region of interest" description="Disordered" evidence="5">
    <location>
        <begin position="368"/>
        <end position="412"/>
    </location>
</feature>
<dbReference type="SUPFAM" id="SSF143800">
    <property type="entry name" value="L28p-like"/>
    <property type="match status" value="1"/>
</dbReference>
<dbReference type="EMBL" id="BJWL01000006">
    <property type="protein sequence ID" value="GFY88856.1"/>
    <property type="molecule type" value="Genomic_DNA"/>
</dbReference>
<keyword evidence="3" id="KW-0687">Ribonucleoprotein</keyword>
<evidence type="ECO:0000256" key="5">
    <source>
        <dbReference type="SAM" id="MobiDB-lite"/>
    </source>
</evidence>
<evidence type="ECO:0000256" key="3">
    <source>
        <dbReference type="ARBA" id="ARBA00023274"/>
    </source>
</evidence>
<dbReference type="InterPro" id="IPR026569">
    <property type="entry name" value="Ribosomal_bL28"/>
</dbReference>
<dbReference type="GO" id="GO:0005762">
    <property type="term" value="C:mitochondrial large ribosomal subunit"/>
    <property type="evidence" value="ECO:0007669"/>
    <property type="project" value="TreeGrafter"/>
</dbReference>
<protein>
    <recommendedName>
        <fullName evidence="4">Large ribosomal subunit protein bL28m</fullName>
    </recommendedName>
</protein>
<dbReference type="FunFam" id="2.30.170.40:FF:000003">
    <property type="entry name" value="54S ribosomal protein L24"/>
    <property type="match status" value="1"/>
</dbReference>
<keyword evidence="6" id="KW-1133">Transmembrane helix</keyword>
<dbReference type="PANTHER" id="PTHR13528">
    <property type="entry name" value="39S RIBOSOMAL PROTEIN L28, MITOCHONDRIAL"/>
    <property type="match status" value="1"/>
</dbReference>
<keyword evidence="6" id="KW-0812">Transmembrane</keyword>
<dbReference type="GO" id="GO:0003735">
    <property type="term" value="F:structural constituent of ribosome"/>
    <property type="evidence" value="ECO:0007669"/>
    <property type="project" value="InterPro"/>
</dbReference>
<dbReference type="Gene3D" id="2.30.170.40">
    <property type="entry name" value="Ribosomal protein L28/L24"/>
    <property type="match status" value="1"/>
</dbReference>
<dbReference type="InterPro" id="IPR037147">
    <property type="entry name" value="Ribosomal_bL28_sf"/>
</dbReference>
<gene>
    <name evidence="7" type="ORF">Acr_06g0007960</name>
</gene>
<dbReference type="HAMAP" id="MF_00373">
    <property type="entry name" value="Ribosomal_bL28"/>
    <property type="match status" value="1"/>
</dbReference>
<comment type="similarity">
    <text evidence="1">Belongs to the bacterial ribosomal protein bL28 family.</text>
</comment>
<dbReference type="Pfam" id="PF00830">
    <property type="entry name" value="Ribosomal_L28"/>
    <property type="match status" value="1"/>
</dbReference>
<reference evidence="7 8" key="1">
    <citation type="submission" date="2019-07" db="EMBL/GenBank/DDBJ databases">
        <title>De Novo Assembly of kiwifruit Actinidia rufa.</title>
        <authorList>
            <person name="Sugita-Konishi S."/>
            <person name="Sato K."/>
            <person name="Mori E."/>
            <person name="Abe Y."/>
            <person name="Kisaki G."/>
            <person name="Hamano K."/>
            <person name="Suezawa K."/>
            <person name="Otani M."/>
            <person name="Fukuda T."/>
            <person name="Manabe T."/>
            <person name="Gomi K."/>
            <person name="Tabuchi M."/>
            <person name="Akimitsu K."/>
            <person name="Kataoka I."/>
        </authorList>
    </citation>
    <scope>NUCLEOTIDE SEQUENCE [LARGE SCALE GENOMIC DNA]</scope>
    <source>
        <strain evidence="8">cv. Fuchu</strain>
    </source>
</reference>
<organism evidence="7 8">
    <name type="scientific">Actinidia rufa</name>
    <dbReference type="NCBI Taxonomy" id="165716"/>
    <lineage>
        <taxon>Eukaryota</taxon>
        <taxon>Viridiplantae</taxon>
        <taxon>Streptophyta</taxon>
        <taxon>Embryophyta</taxon>
        <taxon>Tracheophyta</taxon>
        <taxon>Spermatophyta</taxon>
        <taxon>Magnoliopsida</taxon>
        <taxon>eudicotyledons</taxon>
        <taxon>Gunneridae</taxon>
        <taxon>Pentapetalae</taxon>
        <taxon>asterids</taxon>
        <taxon>Ericales</taxon>
        <taxon>Actinidiaceae</taxon>
        <taxon>Actinidia</taxon>
    </lineage>
</organism>
<evidence type="ECO:0000256" key="6">
    <source>
        <dbReference type="SAM" id="Phobius"/>
    </source>
</evidence>
<dbReference type="PANTHER" id="PTHR13528:SF2">
    <property type="entry name" value="LARGE RIBOSOMAL SUBUNIT PROTEIN BL28M"/>
    <property type="match status" value="1"/>
</dbReference>
<comment type="caution">
    <text evidence="7">The sequence shown here is derived from an EMBL/GenBank/DDBJ whole genome shotgun (WGS) entry which is preliminary data.</text>
</comment>
<feature type="transmembrane region" description="Helical" evidence="6">
    <location>
        <begin position="21"/>
        <end position="44"/>
    </location>
</feature>
<dbReference type="InterPro" id="IPR034704">
    <property type="entry name" value="Ribosomal_bL28/bL31-like_sf"/>
</dbReference>
<feature type="compositionally biased region" description="Basic and acidic residues" evidence="5">
    <location>
        <begin position="384"/>
        <end position="405"/>
    </location>
</feature>
<evidence type="ECO:0000313" key="8">
    <source>
        <dbReference type="Proteomes" id="UP000585474"/>
    </source>
</evidence>
<keyword evidence="2" id="KW-0689">Ribosomal protein</keyword>
<sequence length="412" mass="46329">MKTSACWTPRFYYHRGSPGRIARRVTSPFGFSLAGLLLLLILPWKTSSLLPGVNRPCLCFKVVFAALCASASSLPPLSPSVLGTCGGFPQFSSARVLTRQRMTWLSGSSPNPHSCREVGCPPCYRESPRPDLGYQSYPCRASIAMLRDCWRGRHAVRVILELGGEDPLAASPCLLMTGYFIRNNMKQVFVDFSNVQIRTFGVQIKGDDEEDNEEDRGREELGTGGERIAGEMHTKQQGRHGRAHRGIFAGRHILFGNRVSEDGGNKSRRCWKPNVQEKRLFSYILDRHIRVKVTTHALRCIDKAGGIDEYLLKTPYHKMDTEMGLFWKAKIEKMYEELGEMEVVFFSPEDEAKFEEGFKELKLAERAARRDSRRQMYGGSGKQKQIEEGRAGGEEGDDGSHRDAPEQLVANS</sequence>
<evidence type="ECO:0000256" key="4">
    <source>
        <dbReference type="ARBA" id="ARBA00035269"/>
    </source>
</evidence>
<dbReference type="OrthoDB" id="361870at2759"/>
<dbReference type="AlphaFoldDB" id="A0A7J0ERM9"/>
<keyword evidence="6" id="KW-0472">Membrane</keyword>
<accession>A0A7J0ERM9</accession>
<name>A0A7J0ERM9_9ERIC</name>